<dbReference type="Pfam" id="PF06580">
    <property type="entry name" value="His_kinase"/>
    <property type="match status" value="1"/>
</dbReference>
<dbReference type="OrthoDB" id="9792992at2"/>
<dbReference type="PANTHER" id="PTHR34220:SF7">
    <property type="entry name" value="SENSOR HISTIDINE KINASE YPDA"/>
    <property type="match status" value="1"/>
</dbReference>
<feature type="transmembrane region" description="Helical" evidence="1">
    <location>
        <begin position="82"/>
        <end position="100"/>
    </location>
</feature>
<protein>
    <recommendedName>
        <fullName evidence="2">Signal transduction histidine kinase internal region domain-containing protein</fullName>
    </recommendedName>
</protein>
<dbReference type="EMBL" id="QNQU01000035">
    <property type="protein sequence ID" value="RBQ02527.1"/>
    <property type="molecule type" value="Genomic_DNA"/>
</dbReference>
<organism evidence="3 4">
    <name type="scientific">Pedobacter miscanthi</name>
    <dbReference type="NCBI Taxonomy" id="2259170"/>
    <lineage>
        <taxon>Bacteria</taxon>
        <taxon>Pseudomonadati</taxon>
        <taxon>Bacteroidota</taxon>
        <taxon>Sphingobacteriia</taxon>
        <taxon>Sphingobacteriales</taxon>
        <taxon>Sphingobacteriaceae</taxon>
        <taxon>Pedobacter</taxon>
    </lineage>
</organism>
<dbReference type="GO" id="GO:0016020">
    <property type="term" value="C:membrane"/>
    <property type="evidence" value="ECO:0007669"/>
    <property type="project" value="InterPro"/>
</dbReference>
<reference evidence="3 4" key="1">
    <citation type="submission" date="2018-07" db="EMBL/GenBank/DDBJ databases">
        <title>A draft genome of a endophytic bacteria, a new species of Pedobacter.</title>
        <authorList>
            <person name="Zhang Z.D."/>
            <person name="Chen Z.J."/>
        </authorList>
    </citation>
    <scope>NUCLEOTIDE SEQUENCE [LARGE SCALE GENOMIC DNA]</scope>
    <source>
        <strain evidence="3 4">RS10</strain>
    </source>
</reference>
<feature type="transmembrane region" description="Helical" evidence="1">
    <location>
        <begin position="125"/>
        <end position="142"/>
    </location>
</feature>
<feature type="transmembrane region" description="Helical" evidence="1">
    <location>
        <begin position="21"/>
        <end position="44"/>
    </location>
</feature>
<feature type="transmembrane region" description="Helical" evidence="1">
    <location>
        <begin position="50"/>
        <end position="70"/>
    </location>
</feature>
<proteinExistence type="predicted"/>
<evidence type="ECO:0000256" key="1">
    <source>
        <dbReference type="SAM" id="Phobius"/>
    </source>
</evidence>
<dbReference type="InterPro" id="IPR010559">
    <property type="entry name" value="Sig_transdc_His_kin_internal"/>
</dbReference>
<evidence type="ECO:0000259" key="2">
    <source>
        <dbReference type="Pfam" id="PF06580"/>
    </source>
</evidence>
<evidence type="ECO:0000313" key="3">
    <source>
        <dbReference type="EMBL" id="RBQ02527.1"/>
    </source>
</evidence>
<name>A0A366KLF0_9SPHI</name>
<sequence>MTDRLNWKSNLIKNWASEYKIHIISWTCFIFWETVLVGLFFGVFGKFGNYAVHYVINIAFFYIHANLLRISTQPYRNAYWKVPLFITLEIAIYMSFVYQFDNFLAHYTNLLTGVQLPFLKRIINLAWRSSFFMLFSTGYFFLKRYLSEKAEKERIEKQRFQMLLDKERMDKELVISKNAFLKAQINPHLLFNTFEFIHQKIRQHSPEDAEVMVYLSDMMRFAATTEHHEGYIKLNEEITQCQNLIKLYQLTQGRVYIELAFSPDVLGIKLIPLVLLTILENIFKHGNVFDRDNKATIDVFMDGELLRIESRNLPAVVRNQVGFGSGLDNIRTRLEYSYGKYAEMKASLDEEGFYTLSIAIDEKGLAAAFPDQLHEMAHLIK</sequence>
<comment type="caution">
    <text evidence="3">The sequence shown here is derived from an EMBL/GenBank/DDBJ whole genome shotgun (WGS) entry which is preliminary data.</text>
</comment>
<dbReference type="InterPro" id="IPR050640">
    <property type="entry name" value="Bact_2-comp_sensor_kinase"/>
</dbReference>
<gene>
    <name evidence="3" type="ORF">DRW42_26285</name>
</gene>
<feature type="domain" description="Signal transduction histidine kinase internal region" evidence="2">
    <location>
        <begin position="179"/>
        <end position="251"/>
    </location>
</feature>
<dbReference type="GO" id="GO:0000155">
    <property type="term" value="F:phosphorelay sensor kinase activity"/>
    <property type="evidence" value="ECO:0007669"/>
    <property type="project" value="InterPro"/>
</dbReference>
<evidence type="ECO:0000313" key="4">
    <source>
        <dbReference type="Proteomes" id="UP000252081"/>
    </source>
</evidence>
<keyword evidence="1" id="KW-1133">Transmembrane helix</keyword>
<dbReference type="Proteomes" id="UP000252081">
    <property type="component" value="Unassembled WGS sequence"/>
</dbReference>
<keyword evidence="1" id="KW-0812">Transmembrane</keyword>
<dbReference type="RefSeq" id="WP_113951841.1">
    <property type="nucleotide sequence ID" value="NZ_QNQU01000035.1"/>
</dbReference>
<keyword evidence="1" id="KW-0472">Membrane</keyword>
<accession>A0A366KLF0</accession>
<dbReference type="AlphaFoldDB" id="A0A366KLF0"/>
<keyword evidence="4" id="KW-1185">Reference proteome</keyword>
<dbReference type="PANTHER" id="PTHR34220">
    <property type="entry name" value="SENSOR HISTIDINE KINASE YPDA"/>
    <property type="match status" value="1"/>
</dbReference>